<keyword evidence="2" id="KW-1185">Reference proteome</keyword>
<dbReference type="InterPro" id="IPR038081">
    <property type="entry name" value="CalX-like_sf"/>
</dbReference>
<dbReference type="EMBL" id="AMGM01000075">
    <property type="protein sequence ID" value="EKB48021.1"/>
    <property type="molecule type" value="Genomic_DNA"/>
</dbReference>
<dbReference type="RefSeq" id="WP_009186395.1">
    <property type="nucleotide sequence ID" value="NZ_AMGM01000075.1"/>
</dbReference>
<proteinExistence type="predicted"/>
<dbReference type="PATRIC" id="fig|1225176.3.peg.3588"/>
<name>K1KZR8_CECL9</name>
<protein>
    <recommendedName>
        <fullName evidence="3">DUF4843 domain-containing protein</fullName>
    </recommendedName>
</protein>
<reference evidence="1 2" key="1">
    <citation type="journal article" date="2012" name="J. Bacteriol.">
        <title>Draft Genome Sequence of Cecembia lonarensis Strain LW9T, Isolated from Lonar Lake, a Haloalkaline Lake in India.</title>
        <authorList>
            <person name="Shivaji S."/>
            <person name="Ara S."/>
            <person name="Singh A."/>
            <person name="Pinnaka A.K."/>
        </authorList>
    </citation>
    <scope>NUCLEOTIDE SEQUENCE [LARGE SCALE GENOMIC DNA]</scope>
    <source>
        <strain evidence="1 2">LW9</strain>
    </source>
</reference>
<dbReference type="PROSITE" id="PS51257">
    <property type="entry name" value="PROKAR_LIPOPROTEIN"/>
    <property type="match status" value="1"/>
</dbReference>
<comment type="caution">
    <text evidence="1">The sequence shown here is derived from an EMBL/GenBank/DDBJ whole genome shotgun (WGS) entry which is preliminary data.</text>
</comment>
<dbReference type="Gene3D" id="2.60.40.2030">
    <property type="match status" value="1"/>
</dbReference>
<dbReference type="OrthoDB" id="674388at2"/>
<accession>K1KZR8</accession>
<evidence type="ECO:0000313" key="2">
    <source>
        <dbReference type="Proteomes" id="UP000004478"/>
    </source>
</evidence>
<dbReference type="AlphaFoldDB" id="K1KZR8"/>
<organism evidence="1 2">
    <name type="scientific">Cecembia lonarensis (strain CCUG 58316 / KCTC 22772 / LW9)</name>
    <dbReference type="NCBI Taxonomy" id="1225176"/>
    <lineage>
        <taxon>Bacteria</taxon>
        <taxon>Pseudomonadati</taxon>
        <taxon>Bacteroidota</taxon>
        <taxon>Cytophagia</taxon>
        <taxon>Cytophagales</taxon>
        <taxon>Cyclobacteriaceae</taxon>
        <taxon>Cecembia</taxon>
    </lineage>
</organism>
<evidence type="ECO:0000313" key="1">
    <source>
        <dbReference type="EMBL" id="EKB48021.1"/>
    </source>
</evidence>
<gene>
    <name evidence="1" type="ORF">B879_03378</name>
</gene>
<evidence type="ECO:0008006" key="3">
    <source>
        <dbReference type="Google" id="ProtNLM"/>
    </source>
</evidence>
<dbReference type="Proteomes" id="UP000004478">
    <property type="component" value="Unassembled WGS sequence"/>
</dbReference>
<dbReference type="SUPFAM" id="SSF141072">
    <property type="entry name" value="CalX-like"/>
    <property type="match status" value="1"/>
</dbReference>
<sequence>MKKIISLFSLVMVLLFGSCIEQNYPIWEGAEVEFQDAVVRTPVPGQTFPRVTVSNDVGAVNLQVNLVARQRPNDETITYRIVPENTTAVQGTDFNVSGSFVIPANESFGRVTIDVLNTGAIGGFVDLMIELEGNSEILPSQNYKQVQLRITRPNPPAAD</sequence>